<evidence type="ECO:0000313" key="10">
    <source>
        <dbReference type="EMBL" id="SVA23444.1"/>
    </source>
</evidence>
<dbReference type="GO" id="GO:0005737">
    <property type="term" value="C:cytoplasm"/>
    <property type="evidence" value="ECO:0007669"/>
    <property type="project" value="TreeGrafter"/>
</dbReference>
<dbReference type="PRINTS" id="PR00508">
    <property type="entry name" value="S21N4MTFRASE"/>
</dbReference>
<feature type="domain" description="RAMA" evidence="9">
    <location>
        <begin position="263"/>
        <end position="339"/>
    </location>
</feature>
<evidence type="ECO:0000259" key="9">
    <source>
        <dbReference type="Pfam" id="PF18755"/>
    </source>
</evidence>
<evidence type="ECO:0000256" key="7">
    <source>
        <dbReference type="ARBA" id="ARBA00023125"/>
    </source>
</evidence>
<dbReference type="PROSITE" id="PS00092">
    <property type="entry name" value="N6_MTASE"/>
    <property type="match status" value="1"/>
</dbReference>
<keyword evidence="6" id="KW-0235">DNA replication</keyword>
<keyword evidence="3" id="KW-0489">Methyltransferase</keyword>
<dbReference type="InterPro" id="IPR029063">
    <property type="entry name" value="SAM-dependent_MTases_sf"/>
</dbReference>
<dbReference type="PANTHER" id="PTHR13370:SF3">
    <property type="entry name" value="TRNA (GUANINE(10)-N2)-METHYLTRANSFERASE HOMOLOG"/>
    <property type="match status" value="1"/>
</dbReference>
<name>A0A381U611_9ZZZZ</name>
<sequence length="347" mass="39643">MQKKNQILQGNSLDILKKIPDKSVDLVFADPPYNLQLSDTLYRPDQTTVEAVTNDWDKFDTYASYDQFSLIWLKECKRVLKVNGALWVIGSYHNILRLGSCIQNLGYWILNDIIWHKTNPMPNFRGTRFTNAHETLLWCTTSRSAKYTFNYQNLKELNEGKQMRSDWYIPICSGKERLRKDNNQRSHPTQKPEALLYRIILASTNKNDLILDPFLGSGTTAVVAKKLQRSFIGIEQDPEYIALARKRLTTTKTLKNDVVNLTKSRKELPKVPFGELVEQGVIPPGAVLTDSKGRYEAIVKIDGSVKINNLSGSIHQVGAKVQGLQSCNGWDFWHIKDKKTNLLLDEV</sequence>
<comment type="similarity">
    <text evidence="1">Belongs to the N(4)/N(6)-methyltransferase family.</text>
</comment>
<organism evidence="10">
    <name type="scientific">marine metagenome</name>
    <dbReference type="NCBI Taxonomy" id="408172"/>
    <lineage>
        <taxon>unclassified sequences</taxon>
        <taxon>metagenomes</taxon>
        <taxon>ecological metagenomes</taxon>
    </lineage>
</organism>
<evidence type="ECO:0000256" key="5">
    <source>
        <dbReference type="ARBA" id="ARBA00022691"/>
    </source>
</evidence>
<dbReference type="Pfam" id="PF01555">
    <property type="entry name" value="N6_N4_Mtase"/>
    <property type="match status" value="1"/>
</dbReference>
<proteinExistence type="inferred from homology"/>
<dbReference type="GO" id="GO:0032259">
    <property type="term" value="P:methylation"/>
    <property type="evidence" value="ECO:0007669"/>
    <property type="project" value="UniProtKB-KW"/>
</dbReference>
<feature type="non-terminal residue" evidence="10">
    <location>
        <position position="347"/>
    </location>
</feature>
<dbReference type="SUPFAM" id="SSF53335">
    <property type="entry name" value="S-adenosyl-L-methionine-dependent methyltransferases"/>
    <property type="match status" value="1"/>
</dbReference>
<dbReference type="EMBL" id="UINC01005771">
    <property type="protein sequence ID" value="SVA23444.1"/>
    <property type="molecule type" value="Genomic_DNA"/>
</dbReference>
<dbReference type="Pfam" id="PF18755">
    <property type="entry name" value="RAMA"/>
    <property type="match status" value="1"/>
</dbReference>
<dbReference type="InterPro" id="IPR002941">
    <property type="entry name" value="DNA_methylase_N4/N6"/>
</dbReference>
<feature type="non-terminal residue" evidence="10">
    <location>
        <position position="1"/>
    </location>
</feature>
<evidence type="ECO:0000256" key="2">
    <source>
        <dbReference type="ARBA" id="ARBA00014553"/>
    </source>
</evidence>
<evidence type="ECO:0000256" key="6">
    <source>
        <dbReference type="ARBA" id="ARBA00022705"/>
    </source>
</evidence>
<evidence type="ECO:0000256" key="4">
    <source>
        <dbReference type="ARBA" id="ARBA00022679"/>
    </source>
</evidence>
<dbReference type="GO" id="GO:0009007">
    <property type="term" value="F:site-specific DNA-methyltransferase (adenine-specific) activity"/>
    <property type="evidence" value="ECO:0007669"/>
    <property type="project" value="TreeGrafter"/>
</dbReference>
<gene>
    <name evidence="10" type="ORF">METZ01_LOCUS76298</name>
</gene>
<keyword evidence="5" id="KW-0949">S-adenosyl-L-methionine</keyword>
<evidence type="ECO:0000259" key="8">
    <source>
        <dbReference type="Pfam" id="PF01555"/>
    </source>
</evidence>
<dbReference type="AlphaFoldDB" id="A0A381U611"/>
<dbReference type="PANTHER" id="PTHR13370">
    <property type="entry name" value="RNA METHYLASE-RELATED"/>
    <property type="match status" value="1"/>
</dbReference>
<protein>
    <recommendedName>
        <fullName evidence="2">DNA methyltransferase CcrM</fullName>
    </recommendedName>
</protein>
<keyword evidence="7" id="KW-0238">DNA-binding</keyword>
<keyword evidence="4" id="KW-0808">Transferase</keyword>
<dbReference type="GO" id="GO:0006260">
    <property type="term" value="P:DNA replication"/>
    <property type="evidence" value="ECO:0007669"/>
    <property type="project" value="UniProtKB-KW"/>
</dbReference>
<evidence type="ECO:0000256" key="1">
    <source>
        <dbReference type="ARBA" id="ARBA00006594"/>
    </source>
</evidence>
<dbReference type="InterPro" id="IPR002052">
    <property type="entry name" value="DNA_methylase_N6_adenine_CS"/>
</dbReference>
<accession>A0A381U611</accession>
<dbReference type="InterPro" id="IPR040843">
    <property type="entry name" value="RAMA"/>
</dbReference>
<dbReference type="InterPro" id="IPR001091">
    <property type="entry name" value="RM_Methyltransferase"/>
</dbReference>
<dbReference type="GO" id="GO:0003677">
    <property type="term" value="F:DNA binding"/>
    <property type="evidence" value="ECO:0007669"/>
    <property type="project" value="UniProtKB-KW"/>
</dbReference>
<dbReference type="GO" id="GO:0008170">
    <property type="term" value="F:N-methyltransferase activity"/>
    <property type="evidence" value="ECO:0007669"/>
    <property type="project" value="InterPro"/>
</dbReference>
<reference evidence="10" key="1">
    <citation type="submission" date="2018-05" db="EMBL/GenBank/DDBJ databases">
        <authorList>
            <person name="Lanie J.A."/>
            <person name="Ng W.-L."/>
            <person name="Kazmierczak K.M."/>
            <person name="Andrzejewski T.M."/>
            <person name="Davidsen T.M."/>
            <person name="Wayne K.J."/>
            <person name="Tettelin H."/>
            <person name="Glass J.I."/>
            <person name="Rusch D."/>
            <person name="Podicherti R."/>
            <person name="Tsui H.-C.T."/>
            <person name="Winkler M.E."/>
        </authorList>
    </citation>
    <scope>NUCLEOTIDE SEQUENCE</scope>
</reference>
<dbReference type="Gene3D" id="3.40.50.150">
    <property type="entry name" value="Vaccinia Virus protein VP39"/>
    <property type="match status" value="1"/>
</dbReference>
<evidence type="ECO:0000256" key="3">
    <source>
        <dbReference type="ARBA" id="ARBA00022603"/>
    </source>
</evidence>
<feature type="domain" description="DNA methylase N-4/N-6" evidence="8">
    <location>
        <begin position="24"/>
        <end position="245"/>
    </location>
</feature>